<evidence type="ECO:0000259" key="12">
    <source>
        <dbReference type="Pfam" id="PF13206"/>
    </source>
</evidence>
<dbReference type="GO" id="GO:0005886">
    <property type="term" value="C:plasma membrane"/>
    <property type="evidence" value="ECO:0007669"/>
    <property type="project" value="UniProtKB-SubCell"/>
</dbReference>
<organism evidence="13">
    <name type="scientific">Trypanosoma brucei</name>
    <dbReference type="NCBI Taxonomy" id="5691"/>
    <lineage>
        <taxon>Eukaryota</taxon>
        <taxon>Discoba</taxon>
        <taxon>Euglenozoa</taxon>
        <taxon>Kinetoplastea</taxon>
        <taxon>Metakinetoplastina</taxon>
        <taxon>Trypanosomatida</taxon>
        <taxon>Trypanosomatidae</taxon>
        <taxon>Trypanosoma</taxon>
    </lineage>
</organism>
<evidence type="ECO:0000256" key="4">
    <source>
        <dbReference type="ARBA" id="ARBA00022622"/>
    </source>
</evidence>
<evidence type="ECO:0000256" key="1">
    <source>
        <dbReference type="ARBA" id="ARBA00002523"/>
    </source>
</evidence>
<keyword evidence="3" id="KW-1003">Cell membrane</keyword>
<evidence type="ECO:0000313" key="13">
    <source>
        <dbReference type="EMBL" id="APD74871.1"/>
    </source>
</evidence>
<evidence type="ECO:0000256" key="8">
    <source>
        <dbReference type="ARBA" id="ARBA00023288"/>
    </source>
</evidence>
<feature type="signal peptide" evidence="10">
    <location>
        <begin position="1"/>
        <end position="17"/>
    </location>
</feature>
<evidence type="ECO:0000256" key="10">
    <source>
        <dbReference type="SAM" id="SignalP"/>
    </source>
</evidence>
<evidence type="ECO:0000256" key="6">
    <source>
        <dbReference type="ARBA" id="ARBA00023136"/>
    </source>
</evidence>
<dbReference type="InterPro" id="IPR025932">
    <property type="entry name" value="Trypano_VSG_B_N_dom"/>
</dbReference>
<feature type="domain" description="Trypanosome variant surface glycoprotein C-terminal" evidence="11">
    <location>
        <begin position="433"/>
        <end position="470"/>
    </location>
</feature>
<feature type="domain" description="Trypanosome variant surface glycoprotein B-type N-terminal" evidence="12">
    <location>
        <begin position="6"/>
        <end position="350"/>
    </location>
</feature>
<reference evidence="13" key="1">
    <citation type="submission" date="2016-08" db="EMBL/GenBank/DDBJ databases">
        <title>VSG repertoire of Trypanosoma brucei EATRO 1125.</title>
        <authorList>
            <person name="Cross G.A."/>
        </authorList>
    </citation>
    <scope>NUCLEOTIDE SEQUENCE</scope>
    <source>
        <strain evidence="13">EATRO 1125</strain>
    </source>
</reference>
<dbReference type="InterPro" id="IPR019609">
    <property type="entry name" value="Variant_surf_glycoprt_trypan_C"/>
</dbReference>
<dbReference type="AlphaFoldDB" id="A0A1J0RAF8"/>
<protein>
    <submittedName>
        <fullName evidence="13">Variant surface glycoprotein 1125.4351</fullName>
    </submittedName>
</protein>
<keyword evidence="7" id="KW-0325">Glycoprotein</keyword>
<feature type="compositionally biased region" description="Low complexity" evidence="9">
    <location>
        <begin position="366"/>
        <end position="381"/>
    </location>
</feature>
<feature type="region of interest" description="Disordered" evidence="9">
    <location>
        <begin position="366"/>
        <end position="385"/>
    </location>
</feature>
<dbReference type="InterPro" id="IPR027446">
    <property type="entry name" value="VSG_C_dom_sf"/>
</dbReference>
<evidence type="ECO:0000256" key="3">
    <source>
        <dbReference type="ARBA" id="ARBA00022475"/>
    </source>
</evidence>
<evidence type="ECO:0000256" key="2">
    <source>
        <dbReference type="ARBA" id="ARBA00004609"/>
    </source>
</evidence>
<sequence length="482" mass="51888">MIRQVLAALFLVRAADSAANDNAPEFRVFCELVGLAERATKLSISLSSEAVTEAMSHLELLNLTAAPQSWLRDKDGELKPTDPDTKKQERASWEQLVSKLDKPLAPGKEPKFRRLTNHRRAPGVAKAIKRAYADALSLKATFDSLSTQVNKAAETASRAIKDAVYGEKKDAFDKTGLESTPANNCKDESGGRNAGACLAWDFLCLCTASDADAEARCTHGLTVTALANPQNGNDAAARYSAITAACPQKPSTRALTSEEIYAALTAFETLLGRQAHKATTAPAYYIFGTPHTDGSCAASSGQGMCVSYKDQLKKGGTGIRWVNKIALAADTLKKAETAKLEARAAAAELTALSRGAWQLYDEASSDNSAIDSNSETTTQKQTQEKEEAEKECNAAKDAEECKAKAGCTYDKTKCTLSAEGKKEVAKEAGAGGKDGENDRSCKKYGNECKNYSFLVNKKFTLSMTAFVSLVKLYNFKYFFSSL</sequence>
<dbReference type="SUPFAM" id="SSF118251">
    <property type="entry name" value="Variant surface glycoprotein MITAT 1.2, VSG 221, C-terminal domain"/>
    <property type="match status" value="1"/>
</dbReference>
<dbReference type="GO" id="GO:0098552">
    <property type="term" value="C:side of membrane"/>
    <property type="evidence" value="ECO:0007669"/>
    <property type="project" value="UniProtKB-KW"/>
</dbReference>
<name>A0A1J0RAF8_9TRYP</name>
<feature type="region of interest" description="Disordered" evidence="9">
    <location>
        <begin position="72"/>
        <end position="113"/>
    </location>
</feature>
<evidence type="ECO:0000256" key="5">
    <source>
        <dbReference type="ARBA" id="ARBA00022729"/>
    </source>
</evidence>
<dbReference type="VEuPathDB" id="TriTrypDB:Tb927.9.270"/>
<evidence type="ECO:0000259" key="11">
    <source>
        <dbReference type="Pfam" id="PF10659"/>
    </source>
</evidence>
<proteinExistence type="predicted"/>
<feature type="compositionally biased region" description="Basic and acidic residues" evidence="9">
    <location>
        <begin position="72"/>
        <end position="92"/>
    </location>
</feature>
<dbReference type="EMBL" id="KX700915">
    <property type="protein sequence ID" value="APD74871.1"/>
    <property type="molecule type" value="Genomic_DNA"/>
</dbReference>
<accession>A0A1J0RAF8</accession>
<comment type="function">
    <text evidence="1">VSG forms a coat on the surface of the parasite. The trypanosome evades the immune response of the host by expressing a series of antigenically distinct VSGs from an estimated 1000 VSG genes.</text>
</comment>
<feature type="chain" id="PRO_5012407609" evidence="10">
    <location>
        <begin position="18"/>
        <end position="482"/>
    </location>
</feature>
<keyword evidence="6" id="KW-0472">Membrane</keyword>
<feature type="domain" description="Trypanosome variant surface glycoprotein C-terminal" evidence="11">
    <location>
        <begin position="372"/>
        <end position="417"/>
    </location>
</feature>
<dbReference type="VEuPathDB" id="TriTrypDB:Tb427_000106000"/>
<dbReference type="Pfam" id="PF10659">
    <property type="entry name" value="Trypan_glycop_C"/>
    <property type="match status" value="2"/>
</dbReference>
<dbReference type="Pfam" id="PF13206">
    <property type="entry name" value="VSG_B"/>
    <property type="match status" value="1"/>
</dbReference>
<comment type="subcellular location">
    <subcellularLocation>
        <location evidence="2">Cell membrane</location>
        <topology evidence="2">Lipid-anchor</topology>
        <topology evidence="2">GPI-anchor</topology>
    </subcellularLocation>
</comment>
<evidence type="ECO:0000256" key="7">
    <source>
        <dbReference type="ARBA" id="ARBA00023180"/>
    </source>
</evidence>
<keyword evidence="4" id="KW-0336">GPI-anchor</keyword>
<keyword evidence="5 10" id="KW-0732">Signal</keyword>
<evidence type="ECO:0000256" key="9">
    <source>
        <dbReference type="SAM" id="MobiDB-lite"/>
    </source>
</evidence>
<keyword evidence="8" id="KW-0449">Lipoprotein</keyword>